<evidence type="ECO:0000313" key="2">
    <source>
        <dbReference type="EMBL" id="THZ19114.1"/>
    </source>
</evidence>
<evidence type="ECO:0000313" key="1">
    <source>
        <dbReference type="EMBL" id="THW41149.1"/>
    </source>
</evidence>
<dbReference type="Proteomes" id="UP000310121">
    <property type="component" value="Unassembled WGS sequence"/>
</dbReference>
<dbReference type="Proteomes" id="UP000310687">
    <property type="component" value="Unassembled WGS sequence"/>
</dbReference>
<accession>A0A4T0CMJ4</accession>
<dbReference type="EMBL" id="QZAL01000073">
    <property type="protein sequence ID" value="THW41149.1"/>
    <property type="molecule type" value="Genomic_DNA"/>
</dbReference>
<proteinExistence type="predicted"/>
<dbReference type="AlphaFoldDB" id="A0A4T0CMJ4"/>
<reference evidence="3 4" key="1">
    <citation type="submission" date="2018-10" db="EMBL/GenBank/DDBJ databases">
        <title>Fifty Aureobasidium pullulans genomes reveal a recombining polyextremotolerant generalist.</title>
        <authorList>
            <person name="Gostincar C."/>
            <person name="Turk M."/>
            <person name="Zajc J."/>
            <person name="Gunde-Cimerman N."/>
        </authorList>
    </citation>
    <scope>NUCLEOTIDE SEQUENCE [LARGE SCALE GENOMIC DNA]</scope>
    <source>
        <strain evidence="1 4">EXF-11013</strain>
        <strain evidence="2 3">EXF-3844</strain>
    </source>
</reference>
<comment type="caution">
    <text evidence="1">The sequence shown here is derived from an EMBL/GenBank/DDBJ whole genome shotgun (WGS) entry which is preliminary data.</text>
</comment>
<evidence type="ECO:0000313" key="4">
    <source>
        <dbReference type="Proteomes" id="UP000310687"/>
    </source>
</evidence>
<gene>
    <name evidence="2" type="ORF">D6C90_09726</name>
    <name evidence="1" type="ORF">D6D22_05515</name>
</gene>
<organism evidence="1 4">
    <name type="scientific">Aureobasidium pullulans</name>
    <name type="common">Black yeast</name>
    <name type="synonym">Pullularia pullulans</name>
    <dbReference type="NCBI Taxonomy" id="5580"/>
    <lineage>
        <taxon>Eukaryota</taxon>
        <taxon>Fungi</taxon>
        <taxon>Dikarya</taxon>
        <taxon>Ascomycota</taxon>
        <taxon>Pezizomycotina</taxon>
        <taxon>Dothideomycetes</taxon>
        <taxon>Dothideomycetidae</taxon>
        <taxon>Dothideales</taxon>
        <taxon>Saccotheciaceae</taxon>
        <taxon>Aureobasidium</taxon>
    </lineage>
</organism>
<sequence>MILKQRNCALRQAAWIHVADETLLLMHPPRSLNIFLFRSTVDFDADETCHDRKLRRRKAVNMLFLTTATRLMSNLENASVENEHISYWIEFSTNGSSFSGNI</sequence>
<name>A0A4T0CMJ4_AURPU</name>
<protein>
    <submittedName>
        <fullName evidence="1">Uncharacterized protein</fullName>
    </submittedName>
</protein>
<evidence type="ECO:0000313" key="3">
    <source>
        <dbReference type="Proteomes" id="UP000310121"/>
    </source>
</evidence>
<dbReference type="EMBL" id="QZBN01001667">
    <property type="protein sequence ID" value="THZ19114.1"/>
    <property type="molecule type" value="Genomic_DNA"/>
</dbReference>